<accession>A0A371PHD7</accession>
<name>A0A371PHD7_9BACL</name>
<keyword evidence="1" id="KW-0472">Membrane</keyword>
<protein>
    <submittedName>
        <fullName evidence="2">Uncharacterized protein</fullName>
    </submittedName>
</protein>
<keyword evidence="1" id="KW-1133">Transmembrane helix</keyword>
<sequence length="114" mass="13015">MAINRDMQQESLNPALRVRPRVRWAVLTYFLYSAVFYTIFVLNGVDYTRVGESGQTLLLWYVAPLSGGALLTITMVTIYGNDGGEKHYVRMVFIWLFDPKARGQIATNKTIKVH</sequence>
<evidence type="ECO:0000256" key="1">
    <source>
        <dbReference type="SAM" id="Phobius"/>
    </source>
</evidence>
<dbReference type="AlphaFoldDB" id="A0A371PHD7"/>
<dbReference type="EMBL" id="QUBQ01000001">
    <property type="protein sequence ID" value="REK75543.1"/>
    <property type="molecule type" value="Genomic_DNA"/>
</dbReference>
<proteinExistence type="predicted"/>
<dbReference type="Proteomes" id="UP000261905">
    <property type="component" value="Unassembled WGS sequence"/>
</dbReference>
<keyword evidence="1" id="KW-0812">Transmembrane</keyword>
<feature type="transmembrane region" description="Helical" evidence="1">
    <location>
        <begin position="21"/>
        <end position="45"/>
    </location>
</feature>
<dbReference type="OrthoDB" id="2222521at2"/>
<comment type="caution">
    <text evidence="2">The sequence shown here is derived from an EMBL/GenBank/DDBJ whole genome shotgun (WGS) entry which is preliminary data.</text>
</comment>
<evidence type="ECO:0000313" key="2">
    <source>
        <dbReference type="EMBL" id="REK75543.1"/>
    </source>
</evidence>
<evidence type="ECO:0000313" key="3">
    <source>
        <dbReference type="Proteomes" id="UP000261905"/>
    </source>
</evidence>
<organism evidence="2 3">
    <name type="scientific">Paenibacillus paeoniae</name>
    <dbReference type="NCBI Taxonomy" id="2292705"/>
    <lineage>
        <taxon>Bacteria</taxon>
        <taxon>Bacillati</taxon>
        <taxon>Bacillota</taxon>
        <taxon>Bacilli</taxon>
        <taxon>Bacillales</taxon>
        <taxon>Paenibacillaceae</taxon>
        <taxon>Paenibacillus</taxon>
    </lineage>
</organism>
<feature type="transmembrane region" description="Helical" evidence="1">
    <location>
        <begin position="57"/>
        <end position="80"/>
    </location>
</feature>
<reference evidence="2 3" key="1">
    <citation type="submission" date="2018-08" db="EMBL/GenBank/DDBJ databases">
        <title>Paenibacillus sp. M4BSY-1, whole genome shotgun sequence.</title>
        <authorList>
            <person name="Tuo L."/>
        </authorList>
    </citation>
    <scope>NUCLEOTIDE SEQUENCE [LARGE SCALE GENOMIC DNA]</scope>
    <source>
        <strain evidence="2 3">M4BSY-1</strain>
    </source>
</reference>
<dbReference type="RefSeq" id="WP_116041888.1">
    <property type="nucleotide sequence ID" value="NZ_QUBQ01000001.1"/>
</dbReference>
<gene>
    <name evidence="2" type="ORF">DX130_00140</name>
</gene>
<keyword evidence="3" id="KW-1185">Reference proteome</keyword>